<dbReference type="OrthoDB" id="9766552at2"/>
<dbReference type="Gene3D" id="3.40.1480.10">
    <property type="entry name" value="MOFRL domain"/>
    <property type="match status" value="1"/>
</dbReference>
<comment type="caution">
    <text evidence="3">The sequence shown here is derived from an EMBL/GenBank/DDBJ whole genome shotgun (WGS) entry which is preliminary data.</text>
</comment>
<dbReference type="Pfam" id="PF05161">
    <property type="entry name" value="MOFRL"/>
    <property type="match status" value="1"/>
</dbReference>
<dbReference type="InterPro" id="IPR038614">
    <property type="entry name" value="GK_N_sf"/>
</dbReference>
<dbReference type="Pfam" id="PF13660">
    <property type="entry name" value="DUF4147"/>
    <property type="match status" value="1"/>
</dbReference>
<feature type="domain" description="MOFRL" evidence="1">
    <location>
        <begin position="305"/>
        <end position="410"/>
    </location>
</feature>
<sequence length="417" mass="43257">MNEILSDAKRILHTAIQASLPDEAVKKFIGGKTFAFEGKVIVIAIGKAAWNMAKAAAENIPHRIDTGIVLTKYDHAKGEIPGFTILEAGHPLPDENTILGTQKIMDAVSGLTEKDTVFFLVSGGGSALFECPAGKLTLADFLDITDQLLKCGADIVEINTIRKHLSAVKGGKFAKLCAPAQVYCIALSDILGDRPDSIASGPACADASTVAEAFAISEKYKLKLTEEMQKQLAMETPKTLANVTMEITGSVTQLCADAARAAEQLGYAPLVLTNMLDCEAREAGRFLASIAKTIRKDGLPLRPPCAVLCGGETVVHITGKGKGGRNQELALAAAERIAGMEGIVVAAAGSDGTDGPTDAAGGIVDGKTCGILAEKGISIPAVLAENDSNAALAAADALLITGATGTNVNDIYLLLCQ</sequence>
<dbReference type="EMBL" id="BHVZ01000010">
    <property type="protein sequence ID" value="GCB30170.1"/>
    <property type="molecule type" value="Genomic_DNA"/>
</dbReference>
<feature type="domain" description="MOFRL-associated" evidence="2">
    <location>
        <begin position="8"/>
        <end position="232"/>
    </location>
</feature>
<reference evidence="3 4" key="1">
    <citation type="submission" date="2018-10" db="EMBL/GenBank/DDBJ databases">
        <title>Draft Genome Sequence of Anaerotignum sp. KCTC 15736.</title>
        <authorList>
            <person name="Choi S.H."/>
            <person name="Kim J.S."/>
            <person name="Kang S.W."/>
            <person name="Lee J.S."/>
            <person name="Park S.H."/>
        </authorList>
    </citation>
    <scope>NUCLEOTIDE SEQUENCE [LARGE SCALE GENOMIC DNA]</scope>
    <source>
        <strain evidence="3 4">KCTC 15736</strain>
    </source>
</reference>
<dbReference type="InterPro" id="IPR039760">
    <property type="entry name" value="MOFRL_protein"/>
</dbReference>
<gene>
    <name evidence="3" type="ORF">KGMB03357_18310</name>
</gene>
<dbReference type="InterPro" id="IPR007835">
    <property type="entry name" value="MOFRL"/>
</dbReference>
<dbReference type="GO" id="GO:0005737">
    <property type="term" value="C:cytoplasm"/>
    <property type="evidence" value="ECO:0007669"/>
    <property type="project" value="TreeGrafter"/>
</dbReference>
<evidence type="ECO:0000259" key="1">
    <source>
        <dbReference type="Pfam" id="PF05161"/>
    </source>
</evidence>
<evidence type="ECO:0000313" key="4">
    <source>
        <dbReference type="Proteomes" id="UP000287361"/>
    </source>
</evidence>
<dbReference type="Gene3D" id="3.40.50.10180">
    <property type="entry name" value="Glycerate kinase, MOFRL-like N-terminal domain"/>
    <property type="match status" value="1"/>
</dbReference>
<accession>A0A401LF49</accession>
<keyword evidence="3" id="KW-0418">Kinase</keyword>
<dbReference type="InterPro" id="IPR037035">
    <property type="entry name" value="GK-like_C_sf"/>
</dbReference>
<name>A0A401LF49_9FIRM</name>
<protein>
    <submittedName>
        <fullName evidence="3">D-glycerate 2-kinase</fullName>
    </submittedName>
</protein>
<keyword evidence="3" id="KW-0808">Transferase</keyword>
<organism evidence="3 4">
    <name type="scientific">Anaerotignum faecicola</name>
    <dbReference type="NCBI Taxonomy" id="2358141"/>
    <lineage>
        <taxon>Bacteria</taxon>
        <taxon>Bacillati</taxon>
        <taxon>Bacillota</taxon>
        <taxon>Clostridia</taxon>
        <taxon>Lachnospirales</taxon>
        <taxon>Anaerotignaceae</taxon>
        <taxon>Anaerotignum</taxon>
    </lineage>
</organism>
<evidence type="ECO:0000259" key="2">
    <source>
        <dbReference type="Pfam" id="PF13660"/>
    </source>
</evidence>
<dbReference type="Proteomes" id="UP000287361">
    <property type="component" value="Unassembled WGS sequence"/>
</dbReference>
<dbReference type="GO" id="GO:0008887">
    <property type="term" value="F:glycerate kinase activity"/>
    <property type="evidence" value="ECO:0007669"/>
    <property type="project" value="InterPro"/>
</dbReference>
<dbReference type="AlphaFoldDB" id="A0A401LF49"/>
<dbReference type="InterPro" id="IPR025286">
    <property type="entry name" value="MOFRL_assoc_dom"/>
</dbReference>
<dbReference type="PANTHER" id="PTHR12227:SF0">
    <property type="entry name" value="GLYCERATE KINASE"/>
    <property type="match status" value="1"/>
</dbReference>
<keyword evidence="4" id="KW-1185">Reference proteome</keyword>
<evidence type="ECO:0000313" key="3">
    <source>
        <dbReference type="EMBL" id="GCB30170.1"/>
    </source>
</evidence>
<dbReference type="PANTHER" id="PTHR12227">
    <property type="entry name" value="GLYCERATE KINASE"/>
    <property type="match status" value="1"/>
</dbReference>
<proteinExistence type="predicted"/>
<dbReference type="SUPFAM" id="SSF82544">
    <property type="entry name" value="GckA/TtuD-like"/>
    <property type="match status" value="1"/>
</dbReference>